<feature type="transmembrane region" description="Helical" evidence="2">
    <location>
        <begin position="334"/>
        <end position="354"/>
    </location>
</feature>
<evidence type="ECO:0000256" key="2">
    <source>
        <dbReference type="SAM" id="Phobius"/>
    </source>
</evidence>
<dbReference type="OrthoDB" id="18595at2759"/>
<reference evidence="3" key="1">
    <citation type="submission" date="2020-04" db="EMBL/GenBank/DDBJ databases">
        <title>Genome Assembly and Annotation of Botryosphaeria dothidea sdau 11-99, a Latent Pathogen of Apple Fruit Ring Rot in China.</title>
        <authorList>
            <person name="Yu C."/>
            <person name="Diao Y."/>
            <person name="Lu Q."/>
            <person name="Zhao J."/>
            <person name="Cui S."/>
            <person name="Peng C."/>
            <person name="He B."/>
            <person name="Liu H."/>
        </authorList>
    </citation>
    <scope>NUCLEOTIDE SEQUENCE [LARGE SCALE GENOMIC DNA]</scope>
    <source>
        <strain evidence="3">Sdau11-99</strain>
    </source>
</reference>
<feature type="transmembrane region" description="Helical" evidence="2">
    <location>
        <begin position="89"/>
        <end position="110"/>
    </location>
</feature>
<feature type="transmembrane region" description="Helical" evidence="2">
    <location>
        <begin position="12"/>
        <end position="34"/>
    </location>
</feature>
<keyword evidence="2" id="KW-1133">Transmembrane helix</keyword>
<gene>
    <name evidence="3" type="ORF">GTA08_BOTSDO05577</name>
</gene>
<feature type="transmembrane region" description="Helical" evidence="2">
    <location>
        <begin position="294"/>
        <end position="314"/>
    </location>
</feature>
<protein>
    <submittedName>
        <fullName evidence="3">Uncharacterized protein</fullName>
    </submittedName>
</protein>
<feature type="transmembrane region" description="Helical" evidence="2">
    <location>
        <begin position="160"/>
        <end position="184"/>
    </location>
</feature>
<evidence type="ECO:0000313" key="4">
    <source>
        <dbReference type="Proteomes" id="UP000572817"/>
    </source>
</evidence>
<accession>A0A8H4ITH4</accession>
<keyword evidence="2" id="KW-0812">Transmembrane</keyword>
<keyword evidence="4" id="KW-1185">Reference proteome</keyword>
<feature type="region of interest" description="Disordered" evidence="1">
    <location>
        <begin position="193"/>
        <end position="222"/>
    </location>
</feature>
<evidence type="ECO:0000256" key="1">
    <source>
        <dbReference type="SAM" id="MobiDB-lite"/>
    </source>
</evidence>
<dbReference type="EMBL" id="WWBZ02000033">
    <property type="protein sequence ID" value="KAF4307191.1"/>
    <property type="molecule type" value="Genomic_DNA"/>
</dbReference>
<feature type="compositionally biased region" description="Basic and acidic residues" evidence="1">
    <location>
        <begin position="203"/>
        <end position="222"/>
    </location>
</feature>
<comment type="caution">
    <text evidence="3">The sequence shown here is derived from an EMBL/GenBank/DDBJ whole genome shotgun (WGS) entry which is preliminary data.</text>
</comment>
<feature type="transmembrane region" description="Helical" evidence="2">
    <location>
        <begin position="54"/>
        <end position="77"/>
    </location>
</feature>
<evidence type="ECO:0000313" key="3">
    <source>
        <dbReference type="EMBL" id="KAF4307191.1"/>
    </source>
</evidence>
<sequence length="355" mass="36885">MDLLSPPTNYIGTALFFSYILAALVLTARVLLHLHTLHFEHLSHDTSPAAAARFATLATCAVVLFATLSYHMLSFLLASYTSFCEARGLLLLPATAASVSGQLWIWMLASTLFSDFARDLVVGGTAASRAWAQTALVWSLGVSVFIGVEGKRRWRTGAWGAEAGEVVALAQVLPVSFALVLWLMGDVGGDAPADAGQGATSQESKDVAGSKGAGEERGADAKEEGVEVGAAVPAAVGVYVAVLPVLSRAAEESMTKLIGAVFLLRACLAVPYLASRPAVKGSAQGQVASLTQNLTCGIGIAGGLVQLGLVWSRAVKESDGWVEIVEGLWETPAVGAMSMDAVFGAFSVVAFALVE</sequence>
<name>A0A8H4ITH4_9PEZI</name>
<organism evidence="3 4">
    <name type="scientific">Botryosphaeria dothidea</name>
    <dbReference type="NCBI Taxonomy" id="55169"/>
    <lineage>
        <taxon>Eukaryota</taxon>
        <taxon>Fungi</taxon>
        <taxon>Dikarya</taxon>
        <taxon>Ascomycota</taxon>
        <taxon>Pezizomycotina</taxon>
        <taxon>Dothideomycetes</taxon>
        <taxon>Dothideomycetes incertae sedis</taxon>
        <taxon>Botryosphaeriales</taxon>
        <taxon>Botryosphaeriaceae</taxon>
        <taxon>Botryosphaeria</taxon>
    </lineage>
</organism>
<feature type="transmembrane region" description="Helical" evidence="2">
    <location>
        <begin position="257"/>
        <end position="274"/>
    </location>
</feature>
<keyword evidence="2" id="KW-0472">Membrane</keyword>
<feature type="transmembrane region" description="Helical" evidence="2">
    <location>
        <begin position="130"/>
        <end position="148"/>
    </location>
</feature>
<dbReference type="Proteomes" id="UP000572817">
    <property type="component" value="Unassembled WGS sequence"/>
</dbReference>
<proteinExistence type="predicted"/>
<dbReference type="AlphaFoldDB" id="A0A8H4ITH4"/>